<dbReference type="GO" id="GO:0090575">
    <property type="term" value="C:RNA polymerase II transcription regulator complex"/>
    <property type="evidence" value="ECO:0007669"/>
    <property type="project" value="TreeGrafter"/>
</dbReference>
<dbReference type="PROSITE" id="PS50888">
    <property type="entry name" value="BHLH"/>
    <property type="match status" value="1"/>
</dbReference>
<gene>
    <name evidence="5" type="primary">ASH</name>
</gene>
<dbReference type="SUPFAM" id="SSF47459">
    <property type="entry name" value="HLH, helix-loop-helix DNA-binding domain"/>
    <property type="match status" value="1"/>
</dbReference>
<accession>A0A185RUN4</accession>
<name>A0A185RUN4_NILLU</name>
<dbReference type="OrthoDB" id="5976910at2759"/>
<dbReference type="InterPro" id="IPR015660">
    <property type="entry name" value="MASH1/Ascl1a-like"/>
</dbReference>
<feature type="domain" description="BHLH" evidence="4">
    <location>
        <begin position="77"/>
        <end position="145"/>
    </location>
</feature>
<proteinExistence type="evidence at transcript level"/>
<dbReference type="GO" id="GO:0000977">
    <property type="term" value="F:RNA polymerase II transcription regulatory region sequence-specific DNA binding"/>
    <property type="evidence" value="ECO:0007669"/>
    <property type="project" value="TreeGrafter"/>
</dbReference>
<dbReference type="PANTHER" id="PTHR13935">
    <property type="entry name" value="ACHAETE-SCUTE TRANSCRIPTION FACTOR-RELATED"/>
    <property type="match status" value="1"/>
</dbReference>
<evidence type="ECO:0000256" key="2">
    <source>
        <dbReference type="ARBA" id="ARBA00023125"/>
    </source>
</evidence>
<evidence type="ECO:0000259" key="4">
    <source>
        <dbReference type="PROSITE" id="PS50888"/>
    </source>
</evidence>
<feature type="compositionally biased region" description="Low complexity" evidence="3">
    <location>
        <begin position="161"/>
        <end position="189"/>
    </location>
</feature>
<keyword evidence="1" id="KW-0524">Neurogenesis</keyword>
<evidence type="ECO:0000256" key="3">
    <source>
        <dbReference type="SAM" id="MobiDB-lite"/>
    </source>
</evidence>
<dbReference type="PANTHER" id="PTHR13935:SF106">
    <property type="entry name" value="ACHAETE-SCUTE COMPLEX PROTEIN T5-RELATED"/>
    <property type="match status" value="1"/>
</dbReference>
<dbReference type="GO" id="GO:0007399">
    <property type="term" value="P:nervous system development"/>
    <property type="evidence" value="ECO:0007669"/>
    <property type="project" value="UniProtKB-KW"/>
</dbReference>
<dbReference type="InterPro" id="IPR011598">
    <property type="entry name" value="bHLH_dom"/>
</dbReference>
<dbReference type="InterPro" id="IPR036638">
    <property type="entry name" value="HLH_DNA-bd_sf"/>
</dbReference>
<dbReference type="GO" id="GO:0045944">
    <property type="term" value="P:positive regulation of transcription by RNA polymerase II"/>
    <property type="evidence" value="ECO:0007669"/>
    <property type="project" value="TreeGrafter"/>
</dbReference>
<evidence type="ECO:0000256" key="1">
    <source>
        <dbReference type="ARBA" id="ARBA00022902"/>
    </source>
</evidence>
<organism evidence="5">
    <name type="scientific">Nilaparvata lugens</name>
    <name type="common">Brown planthopper</name>
    <dbReference type="NCBI Taxonomy" id="108931"/>
    <lineage>
        <taxon>Eukaryota</taxon>
        <taxon>Metazoa</taxon>
        <taxon>Ecdysozoa</taxon>
        <taxon>Arthropoda</taxon>
        <taxon>Hexapoda</taxon>
        <taxon>Insecta</taxon>
        <taxon>Pterygota</taxon>
        <taxon>Neoptera</taxon>
        <taxon>Paraneoptera</taxon>
        <taxon>Hemiptera</taxon>
        <taxon>Auchenorrhyncha</taxon>
        <taxon>Fulgoroidea</taxon>
        <taxon>Delphacidae</taxon>
        <taxon>Delphacinae</taxon>
        <taxon>Nilaparvata</taxon>
    </lineage>
</organism>
<dbReference type="GO" id="GO:0046983">
    <property type="term" value="F:protein dimerization activity"/>
    <property type="evidence" value="ECO:0007669"/>
    <property type="project" value="InterPro"/>
</dbReference>
<protein>
    <submittedName>
        <fullName evidence="5">Achaete-scute-like protein</fullName>
    </submittedName>
</protein>
<sequence length="224" mass="24079">MGGGRCAGGWRGATSGVVGGVACRARPRAERRALSVEGAAIKRAGNWQRASFALEMETHEVRCKRRISFAYGGQQTASVARRNARERNRVKQVNNGFATLRAHIPVSVTAALGGQTQRPAPGSAASKKLSKVETLRMAVEYIRSLQQLLDGQVVSPPPSSSSPVSMASPHCSEASSSPPPSSYNSDSAPGQTSVPSYNHYHHVQPMSPEDEELLDVISWWQQTQ</sequence>
<feature type="region of interest" description="Disordered" evidence="3">
    <location>
        <begin position="152"/>
        <end position="208"/>
    </location>
</feature>
<dbReference type="GO" id="GO:0000981">
    <property type="term" value="F:DNA-binding transcription factor activity, RNA polymerase II-specific"/>
    <property type="evidence" value="ECO:0007669"/>
    <property type="project" value="TreeGrafter"/>
</dbReference>
<dbReference type="CDD" id="cd19744">
    <property type="entry name" value="bHLH_TS_dAS-C_like"/>
    <property type="match status" value="1"/>
</dbReference>
<keyword evidence="2" id="KW-0238">DNA-binding</keyword>
<dbReference type="Gene3D" id="4.10.280.10">
    <property type="entry name" value="Helix-loop-helix DNA-binding domain"/>
    <property type="match status" value="1"/>
</dbReference>
<dbReference type="AlphaFoldDB" id="A0A185RUN4"/>
<dbReference type="Pfam" id="PF00010">
    <property type="entry name" value="HLH"/>
    <property type="match status" value="1"/>
</dbReference>
<evidence type="ECO:0000313" key="5">
    <source>
        <dbReference type="EMBL" id="AKC02108.1"/>
    </source>
</evidence>
<dbReference type="PROSITE" id="PS51257">
    <property type="entry name" value="PROKAR_LIPOPROTEIN"/>
    <property type="match status" value="1"/>
</dbReference>
<reference evidence="5" key="1">
    <citation type="journal article" date="2015" name="Sci. Rep.">
        <title>Apterous A modulates wing size, bristle formation and patterning in Nilaparvata lugens.</title>
        <authorList>
            <person name="Liu F."/>
            <person name="Li K."/>
            <person name="Li J."/>
            <person name="Hu D."/>
            <person name="Zhao J."/>
            <person name="He Y."/>
            <person name="Zou Y."/>
            <person name="Feng Y."/>
            <person name="Hua H."/>
        </authorList>
    </citation>
    <scope>NUCLEOTIDE SEQUENCE</scope>
</reference>
<dbReference type="SMART" id="SM00353">
    <property type="entry name" value="HLH"/>
    <property type="match status" value="1"/>
</dbReference>
<dbReference type="EMBL" id="KM244736">
    <property type="protein sequence ID" value="AKC02108.1"/>
    <property type="molecule type" value="mRNA"/>
</dbReference>